<sequence>MGCLQSKKNEVTIAKKIDKTKPDKKELKMMKAYLPFVFFSPESSVMIKYKNPMAKEAYGLPYTDDRTPTYAFTVKIGVGRFFLAGGFDLVKDCHSNRCFQVYIKDKKREERNPLPVPLHGGMMYYHRDRAYIVGAATAEDEEYIEEANYVPYPFVGASAPILHCKLKRYPFLQFSFRTKKWEELTFKKNMIKEGVPYPPDNIFLPGTCKKKNKIYFIGGKIDVEDGPPNESILIFDIDLRMVSAANCKFTGGVTEPKVACIYDGFILILGGYYKDDKKMKFSRKVFLAELSTETHERTPLDQDFEFTDRYPSKGNNGFALFYFYPFALFIYEEKERREIINISATSYNEEEKALMANRANIVNTA</sequence>
<dbReference type="SUPFAM" id="SSF117281">
    <property type="entry name" value="Kelch motif"/>
    <property type="match status" value="1"/>
</dbReference>
<name>A0AAU9JMC0_9CILI</name>
<evidence type="ECO:0000313" key="2">
    <source>
        <dbReference type="Proteomes" id="UP001162131"/>
    </source>
</evidence>
<accession>A0AAU9JMC0</accession>
<reference evidence="1" key="1">
    <citation type="submission" date="2021-09" db="EMBL/GenBank/DDBJ databases">
        <authorList>
            <consortium name="AG Swart"/>
            <person name="Singh M."/>
            <person name="Singh A."/>
            <person name="Seah K."/>
            <person name="Emmerich C."/>
        </authorList>
    </citation>
    <scope>NUCLEOTIDE SEQUENCE</scope>
    <source>
        <strain evidence="1">ATCC30299</strain>
    </source>
</reference>
<evidence type="ECO:0000313" key="1">
    <source>
        <dbReference type="EMBL" id="CAG9324620.1"/>
    </source>
</evidence>
<gene>
    <name evidence="1" type="ORF">BSTOLATCC_MIC36406</name>
</gene>
<dbReference type="Gene3D" id="2.120.10.80">
    <property type="entry name" value="Kelch-type beta propeller"/>
    <property type="match status" value="1"/>
</dbReference>
<dbReference type="InterPro" id="IPR015915">
    <property type="entry name" value="Kelch-typ_b-propeller"/>
</dbReference>
<dbReference type="EMBL" id="CAJZBQ010000036">
    <property type="protein sequence ID" value="CAG9324620.1"/>
    <property type="molecule type" value="Genomic_DNA"/>
</dbReference>
<organism evidence="1 2">
    <name type="scientific">Blepharisma stoltei</name>
    <dbReference type="NCBI Taxonomy" id="1481888"/>
    <lineage>
        <taxon>Eukaryota</taxon>
        <taxon>Sar</taxon>
        <taxon>Alveolata</taxon>
        <taxon>Ciliophora</taxon>
        <taxon>Postciliodesmatophora</taxon>
        <taxon>Heterotrichea</taxon>
        <taxon>Heterotrichida</taxon>
        <taxon>Blepharismidae</taxon>
        <taxon>Blepharisma</taxon>
    </lineage>
</organism>
<comment type="caution">
    <text evidence="1">The sequence shown here is derived from an EMBL/GenBank/DDBJ whole genome shotgun (WGS) entry which is preliminary data.</text>
</comment>
<dbReference type="AlphaFoldDB" id="A0AAU9JMC0"/>
<protein>
    <submittedName>
        <fullName evidence="1">Uncharacterized protein</fullName>
    </submittedName>
</protein>
<proteinExistence type="predicted"/>
<dbReference type="Proteomes" id="UP001162131">
    <property type="component" value="Unassembled WGS sequence"/>
</dbReference>
<keyword evidence="2" id="KW-1185">Reference proteome</keyword>